<name>A0A1N7MUH8_9RHOB</name>
<dbReference type="InterPro" id="IPR036034">
    <property type="entry name" value="PDZ_sf"/>
</dbReference>
<proteinExistence type="inferred from homology"/>
<feature type="transmembrane region" description="Helical" evidence="11">
    <location>
        <begin position="424"/>
        <end position="444"/>
    </location>
</feature>
<dbReference type="Pfam" id="PF02163">
    <property type="entry name" value="Peptidase_M50"/>
    <property type="match status" value="1"/>
</dbReference>
<dbReference type="EC" id="3.4.24.-" evidence="11"/>
<dbReference type="NCBIfam" id="TIGR00054">
    <property type="entry name" value="RIP metalloprotease RseP"/>
    <property type="match status" value="1"/>
</dbReference>
<keyword evidence="7 11" id="KW-0862">Zinc</keyword>
<dbReference type="InterPro" id="IPR008915">
    <property type="entry name" value="Peptidase_M50"/>
</dbReference>
<evidence type="ECO:0000256" key="8">
    <source>
        <dbReference type="ARBA" id="ARBA00022989"/>
    </source>
</evidence>
<accession>A0A1N7MUH8</accession>
<dbReference type="EMBL" id="FTOM01000010">
    <property type="protein sequence ID" value="SIS89804.1"/>
    <property type="molecule type" value="Genomic_DNA"/>
</dbReference>
<evidence type="ECO:0000256" key="11">
    <source>
        <dbReference type="RuleBase" id="RU362031"/>
    </source>
</evidence>
<dbReference type="Proteomes" id="UP000186098">
    <property type="component" value="Unassembled WGS sequence"/>
</dbReference>
<sequence length="451" mass="46468">MDLASLLPDFGDLGLTIAAFVVALSIIVTVHEFGHYIVGRWSGIRAEVFSIGFGPRLFSRVDRHGTRWQVAAFPFGGYVKFLGDANAASASADAASMDGMDAQTRRQSLHGAPLWARAATVAAGPVANFILAIVVFAGVYIASGTAVTQPTVGGLHALPQGAGGVQAGDVIVGAEGRAVASYADLDALLSPPAGTRTMTYEVERDGARLVVTGPPVSPPRLGGVAPGSAAVEAELAKGDVLLAANGIELSTFSDLQRVVNAAAGTPVALEVWRPGEDGTGTVFERTLTPRSTDLPLRSGGFETRWIIGATGGYFFDPATRPTGVIEALGKATGELSFVITSSLSGLWHMITGAISTCNLRGPLGIAETSGSAAATGAQNFVWFIGVLSAAVGLLNLFPIPVLDGGHLIFHAWEAITGRAPSNRVLGFLTTAGLALILTMTAFGLTNDLFCP</sequence>
<keyword evidence="9 11" id="KW-0482">Metalloprotease</keyword>
<dbReference type="InterPro" id="IPR004387">
    <property type="entry name" value="Pept_M50_Zn"/>
</dbReference>
<comment type="similarity">
    <text evidence="3 11">Belongs to the peptidase M50B family.</text>
</comment>
<dbReference type="Pfam" id="PF17820">
    <property type="entry name" value="PDZ_6"/>
    <property type="match status" value="1"/>
</dbReference>
<gene>
    <name evidence="13" type="ORF">SAMN05421795_11034</name>
</gene>
<dbReference type="AlphaFoldDB" id="A0A1N7MUH8"/>
<evidence type="ECO:0000313" key="13">
    <source>
        <dbReference type="EMBL" id="SIS89804.1"/>
    </source>
</evidence>
<evidence type="ECO:0000256" key="7">
    <source>
        <dbReference type="ARBA" id="ARBA00022833"/>
    </source>
</evidence>
<keyword evidence="10 11" id="KW-0472">Membrane</keyword>
<evidence type="ECO:0000256" key="3">
    <source>
        <dbReference type="ARBA" id="ARBA00007931"/>
    </source>
</evidence>
<dbReference type="SUPFAM" id="SSF50156">
    <property type="entry name" value="PDZ domain-like"/>
    <property type="match status" value="2"/>
</dbReference>
<dbReference type="InterPro" id="IPR041489">
    <property type="entry name" value="PDZ_6"/>
</dbReference>
<evidence type="ECO:0000313" key="14">
    <source>
        <dbReference type="Proteomes" id="UP000186098"/>
    </source>
</evidence>
<dbReference type="GO" id="GO:0006508">
    <property type="term" value="P:proteolysis"/>
    <property type="evidence" value="ECO:0007669"/>
    <property type="project" value="UniProtKB-KW"/>
</dbReference>
<feature type="transmembrane region" description="Helical" evidence="11">
    <location>
        <begin position="114"/>
        <end position="141"/>
    </location>
</feature>
<keyword evidence="6 11" id="KW-0378">Hydrolase</keyword>
<evidence type="ECO:0000259" key="12">
    <source>
        <dbReference type="SMART" id="SM00228"/>
    </source>
</evidence>
<evidence type="ECO:0000256" key="9">
    <source>
        <dbReference type="ARBA" id="ARBA00023049"/>
    </source>
</evidence>
<evidence type="ECO:0000256" key="1">
    <source>
        <dbReference type="ARBA" id="ARBA00001947"/>
    </source>
</evidence>
<dbReference type="SMART" id="SM00228">
    <property type="entry name" value="PDZ"/>
    <property type="match status" value="1"/>
</dbReference>
<feature type="domain" description="PDZ" evidence="12">
    <location>
        <begin position="203"/>
        <end position="275"/>
    </location>
</feature>
<evidence type="ECO:0000256" key="10">
    <source>
        <dbReference type="ARBA" id="ARBA00023136"/>
    </source>
</evidence>
<dbReference type="InterPro" id="IPR001478">
    <property type="entry name" value="PDZ"/>
</dbReference>
<comment type="subcellular location">
    <subcellularLocation>
        <location evidence="2">Membrane</location>
        <topology evidence="2">Multi-pass membrane protein</topology>
    </subcellularLocation>
</comment>
<keyword evidence="8 11" id="KW-1133">Transmembrane helix</keyword>
<feature type="transmembrane region" description="Helical" evidence="11">
    <location>
        <begin position="380"/>
        <end position="403"/>
    </location>
</feature>
<dbReference type="PANTHER" id="PTHR42837:SF2">
    <property type="entry name" value="MEMBRANE METALLOPROTEASE ARASP2, CHLOROPLASTIC-RELATED"/>
    <property type="match status" value="1"/>
</dbReference>
<keyword evidence="11" id="KW-0479">Metal-binding</keyword>
<evidence type="ECO:0000256" key="4">
    <source>
        <dbReference type="ARBA" id="ARBA00022670"/>
    </source>
</evidence>
<comment type="cofactor">
    <cofactor evidence="1 11">
        <name>Zn(2+)</name>
        <dbReference type="ChEBI" id="CHEBI:29105"/>
    </cofactor>
</comment>
<dbReference type="STRING" id="407234.SAMN05421795_11034"/>
<keyword evidence="14" id="KW-1185">Reference proteome</keyword>
<evidence type="ECO:0000256" key="2">
    <source>
        <dbReference type="ARBA" id="ARBA00004141"/>
    </source>
</evidence>
<keyword evidence="4 13" id="KW-0645">Protease</keyword>
<evidence type="ECO:0000256" key="5">
    <source>
        <dbReference type="ARBA" id="ARBA00022692"/>
    </source>
</evidence>
<evidence type="ECO:0000256" key="6">
    <source>
        <dbReference type="ARBA" id="ARBA00022801"/>
    </source>
</evidence>
<protein>
    <recommendedName>
        <fullName evidence="11">Zinc metalloprotease</fullName>
        <ecNumber evidence="11">3.4.24.-</ecNumber>
    </recommendedName>
</protein>
<dbReference type="GO" id="GO:0016020">
    <property type="term" value="C:membrane"/>
    <property type="evidence" value="ECO:0007669"/>
    <property type="project" value="UniProtKB-SubCell"/>
</dbReference>
<dbReference type="Gene3D" id="2.30.42.10">
    <property type="match status" value="2"/>
</dbReference>
<organism evidence="13 14">
    <name type="scientific">Phaeovulum vinaykumarii</name>
    <dbReference type="NCBI Taxonomy" id="407234"/>
    <lineage>
        <taxon>Bacteria</taxon>
        <taxon>Pseudomonadati</taxon>
        <taxon>Pseudomonadota</taxon>
        <taxon>Alphaproteobacteria</taxon>
        <taxon>Rhodobacterales</taxon>
        <taxon>Paracoccaceae</taxon>
        <taxon>Phaeovulum</taxon>
    </lineage>
</organism>
<dbReference type="CDD" id="cd06163">
    <property type="entry name" value="S2P-M50_PDZ_RseP-like"/>
    <property type="match status" value="1"/>
</dbReference>
<dbReference type="RefSeq" id="WP_076367483.1">
    <property type="nucleotide sequence ID" value="NZ_FTOM01000010.1"/>
</dbReference>
<dbReference type="GO" id="GO:0004222">
    <property type="term" value="F:metalloendopeptidase activity"/>
    <property type="evidence" value="ECO:0007669"/>
    <property type="project" value="InterPro"/>
</dbReference>
<feature type="transmembrane region" description="Helical" evidence="11">
    <location>
        <begin position="13"/>
        <end position="30"/>
    </location>
</feature>
<dbReference type="GO" id="GO:0046872">
    <property type="term" value="F:metal ion binding"/>
    <property type="evidence" value="ECO:0007669"/>
    <property type="project" value="UniProtKB-KW"/>
</dbReference>
<keyword evidence="5 11" id="KW-0812">Transmembrane</keyword>
<dbReference type="OrthoDB" id="9782003at2"/>
<reference evidence="14" key="1">
    <citation type="submission" date="2017-01" db="EMBL/GenBank/DDBJ databases">
        <authorList>
            <person name="Varghese N."/>
            <person name="Submissions S."/>
        </authorList>
    </citation>
    <scope>NUCLEOTIDE SEQUENCE [LARGE SCALE GENOMIC DNA]</scope>
    <source>
        <strain evidence="14">DSM 18714</strain>
    </source>
</reference>
<dbReference type="PANTHER" id="PTHR42837">
    <property type="entry name" value="REGULATOR OF SIGMA-E PROTEASE RSEP"/>
    <property type="match status" value="1"/>
</dbReference>